<sequence>MVLLQDNCAVALSLGPIMAATRYTVRFQGGRLFGQAMMFPVQGQEEMSKFPAIKALYPTKFV</sequence>
<protein>
    <submittedName>
        <fullName evidence="1">Predicted protein</fullName>
    </submittedName>
</protein>
<dbReference type="HOGENOM" id="CLU_2904597_0_0_1"/>
<evidence type="ECO:0000313" key="2">
    <source>
        <dbReference type="Proteomes" id="UP000002668"/>
    </source>
</evidence>
<organism evidence="2">
    <name type="scientific">Leptosphaeria maculans (strain JN3 / isolate v23.1.3 / race Av1-4-5-6-7-8)</name>
    <name type="common">Blackleg fungus</name>
    <name type="synonym">Phoma lingam</name>
    <dbReference type="NCBI Taxonomy" id="985895"/>
    <lineage>
        <taxon>Eukaryota</taxon>
        <taxon>Fungi</taxon>
        <taxon>Dikarya</taxon>
        <taxon>Ascomycota</taxon>
        <taxon>Pezizomycotina</taxon>
        <taxon>Dothideomycetes</taxon>
        <taxon>Pleosporomycetidae</taxon>
        <taxon>Pleosporales</taxon>
        <taxon>Pleosporineae</taxon>
        <taxon>Leptosphaeriaceae</taxon>
        <taxon>Plenodomus</taxon>
        <taxon>Plenodomus lingam/Leptosphaeria maculans species complex</taxon>
    </lineage>
</organism>
<reference evidence="2" key="1">
    <citation type="journal article" date="2011" name="Nat. Commun.">
        <title>Effector diversification within compartments of the Leptosphaeria maculans genome affected by Repeat-Induced Point mutations.</title>
        <authorList>
            <person name="Rouxel T."/>
            <person name="Grandaubert J."/>
            <person name="Hane J.K."/>
            <person name="Hoede C."/>
            <person name="van de Wouw A.P."/>
            <person name="Couloux A."/>
            <person name="Dominguez V."/>
            <person name="Anthouard V."/>
            <person name="Bally P."/>
            <person name="Bourras S."/>
            <person name="Cozijnsen A.J."/>
            <person name="Ciuffetti L.M."/>
            <person name="Degrave A."/>
            <person name="Dilmaghani A."/>
            <person name="Duret L."/>
            <person name="Fudal I."/>
            <person name="Goodwin S.B."/>
            <person name="Gout L."/>
            <person name="Glaser N."/>
            <person name="Linglin J."/>
            <person name="Kema G.H.J."/>
            <person name="Lapalu N."/>
            <person name="Lawrence C.B."/>
            <person name="May K."/>
            <person name="Meyer M."/>
            <person name="Ollivier B."/>
            <person name="Poulain J."/>
            <person name="Schoch C.L."/>
            <person name="Simon A."/>
            <person name="Spatafora J.W."/>
            <person name="Stachowiak A."/>
            <person name="Turgeon B.G."/>
            <person name="Tyler B.M."/>
            <person name="Vincent D."/>
            <person name="Weissenbach J."/>
            <person name="Amselem J."/>
            <person name="Quesneville H."/>
            <person name="Oliver R.P."/>
            <person name="Wincker P."/>
            <person name="Balesdent M.-H."/>
            <person name="Howlett B.J."/>
        </authorList>
    </citation>
    <scope>NUCLEOTIDE SEQUENCE [LARGE SCALE GENOMIC DNA]</scope>
    <source>
        <strain evidence="2">JN3 / isolate v23.1.3 / race Av1-4-5-6-7-8</strain>
    </source>
</reference>
<dbReference type="AlphaFoldDB" id="E4ZLT3"/>
<dbReference type="Proteomes" id="UP000002668">
    <property type="component" value="Genome"/>
</dbReference>
<name>E4ZLT3_LEPMJ</name>
<dbReference type="VEuPathDB" id="FungiDB:LEMA_uP054690.1"/>
<accession>E4ZLT3</accession>
<gene>
    <name evidence="1" type="ORF">LEMA_uP054690.1</name>
</gene>
<dbReference type="EMBL" id="FP929094">
    <property type="protein sequence ID" value="CBX92763.1"/>
    <property type="molecule type" value="Genomic_DNA"/>
</dbReference>
<keyword evidence="2" id="KW-1185">Reference proteome</keyword>
<evidence type="ECO:0000313" key="1">
    <source>
        <dbReference type="EMBL" id="CBX92763.1"/>
    </source>
</evidence>
<dbReference type="InParanoid" id="E4ZLT3"/>
<proteinExistence type="predicted"/>